<feature type="coiled-coil region" evidence="6">
    <location>
        <begin position="919"/>
        <end position="967"/>
    </location>
</feature>
<name>W5MX58_LEPOC</name>
<feature type="coiled-coil region" evidence="6">
    <location>
        <begin position="140"/>
        <end position="224"/>
    </location>
</feature>
<feature type="coiled-coil region" evidence="6">
    <location>
        <begin position="3896"/>
        <end position="3923"/>
    </location>
</feature>
<feature type="compositionally biased region" description="Basic and acidic residues" evidence="7">
    <location>
        <begin position="1823"/>
        <end position="1834"/>
    </location>
</feature>
<dbReference type="Proteomes" id="UP000018468">
    <property type="component" value="Linkage group LG11"/>
</dbReference>
<feature type="coiled-coil region" evidence="6">
    <location>
        <begin position="398"/>
        <end position="518"/>
    </location>
</feature>
<feature type="region of interest" description="Disordered" evidence="7">
    <location>
        <begin position="2259"/>
        <end position="2281"/>
    </location>
</feature>
<dbReference type="GO" id="GO:0005813">
    <property type="term" value="C:centrosome"/>
    <property type="evidence" value="ECO:0007669"/>
    <property type="project" value="UniProtKB-SubCell"/>
</dbReference>
<organism evidence="9 10">
    <name type="scientific">Lepisosteus oculatus</name>
    <name type="common">Spotted gar</name>
    <dbReference type="NCBI Taxonomy" id="7918"/>
    <lineage>
        <taxon>Eukaryota</taxon>
        <taxon>Metazoa</taxon>
        <taxon>Chordata</taxon>
        <taxon>Craniata</taxon>
        <taxon>Vertebrata</taxon>
        <taxon>Euteleostomi</taxon>
        <taxon>Actinopterygii</taxon>
        <taxon>Neopterygii</taxon>
        <taxon>Holostei</taxon>
        <taxon>Semionotiformes</taxon>
        <taxon>Lepisosteidae</taxon>
        <taxon>Lepisosteus</taxon>
    </lineage>
</organism>
<reference evidence="9" key="2">
    <citation type="submission" date="2025-08" db="UniProtKB">
        <authorList>
            <consortium name="Ensembl"/>
        </authorList>
    </citation>
    <scope>IDENTIFICATION</scope>
</reference>
<feature type="coiled-coil region" evidence="6">
    <location>
        <begin position="667"/>
        <end position="773"/>
    </location>
</feature>
<proteinExistence type="predicted"/>
<evidence type="ECO:0000256" key="2">
    <source>
        <dbReference type="ARBA" id="ARBA00022490"/>
    </source>
</evidence>
<feature type="compositionally biased region" description="Basic and acidic residues" evidence="7">
    <location>
        <begin position="41"/>
        <end position="56"/>
    </location>
</feature>
<accession>W5MX58</accession>
<feature type="compositionally biased region" description="Polar residues" evidence="7">
    <location>
        <begin position="77"/>
        <end position="97"/>
    </location>
</feature>
<evidence type="ECO:0000256" key="6">
    <source>
        <dbReference type="SAM" id="Coils"/>
    </source>
</evidence>
<feature type="region of interest" description="Disordered" evidence="7">
    <location>
        <begin position="1"/>
        <end position="97"/>
    </location>
</feature>
<reference evidence="9" key="3">
    <citation type="submission" date="2025-09" db="UniProtKB">
        <authorList>
            <consortium name="Ensembl"/>
        </authorList>
    </citation>
    <scope>IDENTIFICATION</scope>
</reference>
<feature type="compositionally biased region" description="Basic and acidic residues" evidence="7">
    <location>
        <begin position="1875"/>
        <end position="1889"/>
    </location>
</feature>
<evidence type="ECO:0000256" key="4">
    <source>
        <dbReference type="ARBA" id="ARBA00023054"/>
    </source>
</evidence>
<dbReference type="Bgee" id="ENSLOCG00000010582">
    <property type="expression patterns" value="Expressed in camera-type eye and 13 other cell types or tissues"/>
</dbReference>
<evidence type="ECO:0000313" key="9">
    <source>
        <dbReference type="Ensembl" id="ENSLOCP00000012967.1"/>
    </source>
</evidence>
<feature type="compositionally biased region" description="Pro residues" evidence="7">
    <location>
        <begin position="3807"/>
        <end position="3820"/>
    </location>
</feature>
<dbReference type="Ensembl" id="ENSLOCT00000012994.1">
    <property type="protein sequence ID" value="ENSLOCP00000012967.1"/>
    <property type="gene ID" value="ENSLOCG00000010582.1"/>
</dbReference>
<dbReference type="GeneTree" id="ENSGT00730000110871"/>
<sequence length="4152" mass="474163">MEDEERQKKLEAGKAKLAEYRQRKAQADGQKKTKKKKRPAGAKDGEPSRAEERGEAGAHSADPTVSRSLRSGDTIRQDQTYTIEPESEVSTTADDYTSEVNGCLEVAVNTVESKDFIREEEVHVSASHSEHEAHSSQTRLQIMEDELAAKQQAVEELSRELEEMRAAYGSEGLQQLQEFEAAIKQRDGIITQLTANLQQARKEKDEIMREFLELTDQSQKLQIQFQQLQAGETLRNTSHSSTAADLLQAKQQILMYQQQTEEKDLQLKGCQRKNDEQQMQISQLQERVKETEMLSSKQDESFTQRLREQEKLIAGQQKQITEHEVTVTRLKEELSISEKSLQDLMKQLVEKQQELETFQNELTSSKQREKMSSDEIKQLMGTVEELQKRNHRGNQAESEIVQRMKGDMERKMDQLQAEMDEMYGQQIVQMKQELRKQHLEEINRLTAQHRSELKVLSLQSSENGADVEQINLLNMKIIELQQKLKEAQMQKDKVHQELTQVAEEKLNLQSQVEDLLQDLRFVRGKVQRASQSISDQEHKLSEVGQLHATISDLQTQLTAAAEATKELETKHESEITNYKIKLEMLEREKDAVLDRMAESQEAELDRLRTQLLFSHEEELTKLREDLQRESQVNIESLKDEMSLKHKQVLESMRMSFEEQLHVVKLEKEKLAADREALLSEISQMKDDLNHSLEDPMSKGMALKLEELQTEICELRKEEKEKYSLEREIHELSKKNELLEKETKEREVTLGQKIKKLESEKNYLEETNEAMRQKMKSVDLDFDIKDNSSALSSDIAVLPSRMHQQIESLTLENKKLSKQITELKENLERQTNTFSFAERNFEVNYQELKDEYTCLVKVKAELEERLLKEAGEHETELNHLRSQVQLLQAGKEQLGGTVEVSQVRNTEDFIDGGEVVEKDTTELMEKLEIAQREKKELSLRLSEASEQLNLKQNEIEQLKDELMSVTDINKQILASYEDLRRGQGAQGKTAGQRQEQQTWEIVQTTAVTTDQATGRELCTHANHLHQIEAFEKKVIALQSSLQTTVLERDHIQEQQSALAHENETLSAELQELRGKPVAETPVAAALRADRDQLQQQLDALRAKQLGLAELVQQKALQEESLHKKLEEKERALTAAEQEIVALNERLRTRQLSGGEGETCPGKRDEEKVAGSTLKQDEKYLVDHEVHTRDEQITHRTADQAEMDQKQVLLNDELRLQMEAQRISLSQICAAQLELLRESLLAEKEACLHSLEESLVGRHAQEVQQLHEKHQQELQHLKEQKADYEAESRSSKHQRFISMVSEECTQLILSLSKVLGEDYLVPLQFKETAEPKSAEKPGERKTEDPGSLLQEAKELYTSLHMLKDRILQECNRLTELQSLLTSDCNKLEELQTAYDELRHQSEKEIASLRMQIDSSRASSQDLNDLKEQLKVRSAHLEEVEKLKTEFHQRQAQLEEQHLQEIERLRVYYQQQARDLEDRYTTELVLLQQRLQEAQCSISSEAQLFEQKEMQSIEELKLDDIELEVALNYPLKSVGLTHQLQTLRKALYAKYVQEVSALKEQHRGELELLALRLSKQQALQEEVSDSGPESLKGGVRSIEGPDTEEDLIRNIQELEKRHKERTEEEVAKVIVQMSVEFAQQTELARLNKQARETTTKMQTLAGDPDGEGEAEMDPSSEEPGLALEQKNKDSERRLLEEKAALSKQLQEKTAEILTLTKQLQQTRGAPLMLDKEGQFSDTEGGSPKHPEDTGIILPLESVITQEPVLPESKVATAGLAEDQCQNQKQEHLQAAQALRVAHTQPLDRQQEEQVSRRAELDSWGTQLDQAKARREGPETVRQEGYGPALQSRSTQTEQNEEENKQGDEEKKTDPETSAEGPGKTEHPAPDGDTTERNVLRRANERLRQVLRDVLKTTAAAEETIGRHVEGLLDASGRGQPQLRSAAGPGGDASSESCYGSEAGRGDGSVWSGETEEGLEMSQRLTDGLFQGADLQLENEECLMSISSRLQGAVEKLLEAITETTNQLEHAKVTQTELMRESFRHNAEISELVRQQEELQERLDEEAKAKEQLALELHRAEGLIDGYTEEKAAMEEQVRQKEELLQHLEQELRVTGSRLLELEQERQQMQQERELLSRQQAAMRDAAGPRELCLVDAGLTDAAPEAGLLEETEKLMKEKVEVQRQAEKESGDLLQQVKALEVELEEQVNRAVELEQAKAAESADLRQQIQALEKQLEKNRKFLDEQAIDREHERDVFQQEIQKLEQQLKSPQKLQPSSEQRNRKVEQLTSQLKEKADRCSELLLHVEQLDRDVQERNEEIEKLECRIRELEQALIVSTERLQKVEERKQYASVDAPGEMTLEVQLQTEREALDRKEKEICNLEEQLEQFREELENKNEEVQQLHMQMEIQRKELSTQQQELEHGNTLLKNEVELLKKSHCDSEDVSVEDRVRISNLTKVMEDKDREIALLNEQLFKLQQLENVPDNKEIEEKDELLKELRSEIECLRSEQERLKKKSEDEVEQLNEVIEKLQQELSKIEHKTAEEYLPDSEDPLSQQHLLERILERDYPKGQDEKVCDELSLVKAEFEELKMKMEQTNQELDTLKSDHIVLLEKYDCLLKESSDSSTEKKNEREEELEEIRLKMEQACQELESVKADHLSLLEKHRCLQETISDCSVDKKNGRTMELEEALQEKTAAILVIQAELKALEQSANSRVADLNAKVEDLEVSVEEKDSELRFCRLQVDQTRAEAQTLQRKILQLEDALREKVAAALVSQAQLGAFLQQSKEHTKELYSQIEELQGHPSEHPGQVGRTEESEKTAENFAVKAFSVADPGKKMQMQDHESKEVTRTKLSDLTQKIIDLENELTDVQKDQDLQKQLLLGSEEELEEYEKRLVRLMNLLEQISKWGAEKQETLTKKASGSAGEEADRAAVSQLAQELQEVRAEAAATKEELSSSRERADKLQEELQVRDLSVAQLQEDLQRVKEALAGSERELALHTVNKEAGAPEGELDFISDKNNGTITKDKASLPRRSSASQTDKPVVVNGSVQTLPVACRDAEVQADLVKPGAARSEDIAEVISQYTEKIGQMQDLHAAEIMDMETRHISESETLKRDLEMLREECQALNALVDKLRTAEGIISSRLEHPVTSQFKDGYTSDSSSDWSQRLGYDIGSQNQEFRSTPEGARRDNEVRQLAEDMLPDKIKSLLREVHKEGMQVLSLSELPFSDVEPTGAGEPSQSWQRERDALLAAVESLKTLITTMQAHRGPEPLAGNIAAEQSADWRGELLHAVQQVFLKERGVLTSALKTHLEMLDTSDIVVHLNQLECRLDEQDTRHREAMEFLQGADRQSLLTDVRQLQAQLHSTQPGQSRRETDGQSLLASGGHAQNQQAAEGKEALLSERMVLADLKNELAQTRLELETTLAAQHKRLKELEALRTEVSEKAAEVDRLNDALAEEQRKARELQWAFEKEKCKSERTKERENEELEDLKLALADQKHRVGQLAESLEQEREAAESERARQQARLTHEQGRVAELQVQLESEKARAQELSGALERERGLHSRRRQQQSPQRRAEEEEEEEEGEQRVEELLADLQRQLDEKHSRIAQLVGDVERHKLEAAQVGQQWDEERRSQRLAAQREREALQLAQDKLQQLQGKAQELQRQLDRERQQVLRLQQERDRLGDSVRDLQDTARLSEAARDSAQPQHPDARANPWKADLQPSDRTRDWVLQQKMSEVLTAGSSSLPLKEGAASQAAPTDSRLLDSVIPKLQLIASKIRSLASKASSSVPFEELDSESLVWLLNSVQDVVSQLQQLPPVPPVPESPPVPSGDPSSSLAERLLRQNAELTGFVSRLTEEKNDLRNALIKLEEELRRYRHRGLAGGDCTNRSPADNQDAIDAILVSDREAWNREKASLEKSLQQAEAEVSRLRSELRTDSLCRDMAGSDSDSTALKRIYGKYLRAESFRKALIYQKKYLLLLLGGFQECEEATLSLIARMGGRPSYTNLEVITHHRRGFTRFRSVVRVSIALSRMKFLVRRWQRATGSGSSPASSVNRNGFGQITGNEVRTDSPYLHPEVYGERRASSRGRSGRESPRSTLSVHHRYQTTAEAPGSLACSHLQNYDPDRALTDYISRLEALQRRLGSVQSGSTSYAPLHYGIRR</sequence>
<feature type="compositionally biased region" description="Polar residues" evidence="7">
    <location>
        <begin position="4034"/>
        <end position="4056"/>
    </location>
</feature>
<feature type="coiled-coil region" evidence="6">
    <location>
        <begin position="805"/>
        <end position="882"/>
    </location>
</feature>
<feature type="coiled-coil region" evidence="6">
    <location>
        <begin position="2925"/>
        <end position="2987"/>
    </location>
</feature>
<feature type="region of interest" description="Disordered" evidence="7">
    <location>
        <begin position="1795"/>
        <end position="1889"/>
    </location>
</feature>
<evidence type="ECO:0000256" key="7">
    <source>
        <dbReference type="SAM" id="MobiDB-lite"/>
    </source>
</evidence>
<reference evidence="10" key="1">
    <citation type="submission" date="2011-12" db="EMBL/GenBank/DDBJ databases">
        <title>The Draft Genome of Lepisosteus oculatus.</title>
        <authorList>
            <consortium name="The Broad Institute Genome Assembly &amp; Analysis Group"/>
            <consortium name="Computational R&amp;D Group"/>
            <consortium name="and Sequencing Platform"/>
            <person name="Di Palma F."/>
            <person name="Alfoldi J."/>
            <person name="Johnson J."/>
            <person name="Berlin A."/>
            <person name="Gnerre S."/>
            <person name="Jaffe D."/>
            <person name="MacCallum I."/>
            <person name="Young S."/>
            <person name="Walker B.J."/>
            <person name="Lander E.S."/>
            <person name="Lindblad-Toh K."/>
        </authorList>
    </citation>
    <scope>NUCLEOTIDE SEQUENCE [LARGE SCALE GENOMIC DNA]</scope>
</reference>
<feature type="region of interest" description="Disordered" evidence="7">
    <location>
        <begin position="1924"/>
        <end position="1968"/>
    </location>
</feature>
<feature type="region of interest" description="Disordered" evidence="7">
    <location>
        <begin position="4034"/>
        <end position="4091"/>
    </location>
</feature>
<feature type="domain" description="Pericentrin/AKAP-450 centrosomal targeting" evidence="8">
    <location>
        <begin position="3949"/>
        <end position="4030"/>
    </location>
</feature>
<dbReference type="EMBL" id="AHAT01004647">
    <property type="status" value="NOT_ANNOTATED_CDS"/>
    <property type="molecule type" value="Genomic_DNA"/>
</dbReference>
<feature type="coiled-coil region" evidence="6">
    <location>
        <begin position="2683"/>
        <end position="2763"/>
    </location>
</feature>
<feature type="region of interest" description="Disordered" evidence="7">
    <location>
        <begin position="1578"/>
        <end position="1597"/>
    </location>
</feature>
<keyword evidence="4 6" id="KW-0175">Coiled coil</keyword>
<feature type="compositionally biased region" description="Basic and acidic residues" evidence="7">
    <location>
        <begin position="1854"/>
        <end position="1867"/>
    </location>
</feature>
<feature type="region of interest" description="Disordered" evidence="7">
    <location>
        <begin position="3353"/>
        <end position="3385"/>
    </location>
</feature>
<feature type="coiled-coil region" evidence="6">
    <location>
        <begin position="1054"/>
        <end position="1144"/>
    </location>
</feature>
<dbReference type="GO" id="GO:0051661">
    <property type="term" value="P:maintenance of centrosome location"/>
    <property type="evidence" value="ECO:0000318"/>
    <property type="project" value="GO_Central"/>
</dbReference>
<keyword evidence="2" id="KW-0963">Cytoplasm</keyword>
<feature type="region of interest" description="Disordered" evidence="7">
    <location>
        <begin position="3806"/>
        <end position="3826"/>
    </location>
</feature>
<feature type="coiled-coil region" evidence="6">
    <location>
        <begin position="550"/>
        <end position="632"/>
    </location>
</feature>
<feature type="compositionally biased region" description="Polar residues" evidence="7">
    <location>
        <begin position="2262"/>
        <end position="2271"/>
    </location>
</feature>
<feature type="coiled-coil region" evidence="6">
    <location>
        <begin position="267"/>
        <end position="368"/>
    </location>
</feature>
<feature type="coiled-coil region" evidence="6">
    <location>
        <begin position="1688"/>
        <end position="1715"/>
    </location>
</feature>
<dbReference type="GO" id="GO:0007020">
    <property type="term" value="P:microtubule nucleation"/>
    <property type="evidence" value="ECO:0000318"/>
    <property type="project" value="GO_Central"/>
</dbReference>
<feature type="region of interest" description="Disordered" evidence="7">
    <location>
        <begin position="3493"/>
        <end position="3584"/>
    </location>
</feature>
<dbReference type="InterPro" id="IPR028745">
    <property type="entry name" value="AKAP9/Pericentrin"/>
</dbReference>
<evidence type="ECO:0000256" key="3">
    <source>
        <dbReference type="ARBA" id="ARBA00022553"/>
    </source>
</evidence>
<dbReference type="InterPro" id="IPR019528">
    <property type="entry name" value="PACT_domain"/>
</dbReference>
<keyword evidence="10" id="KW-1185">Reference proteome</keyword>
<keyword evidence="3" id="KW-0597">Phosphoprotein</keyword>
<comment type="subcellular location">
    <subcellularLocation>
        <location evidence="1">Cytoplasm</location>
        <location evidence="1">Cytoskeleton</location>
        <location evidence="1">Microtubule organizing center</location>
        <location evidence="1">Centrosome</location>
    </subcellularLocation>
</comment>
<feature type="coiled-coil region" evidence="6">
    <location>
        <begin position="3842"/>
        <end position="3869"/>
    </location>
</feature>
<feature type="region of interest" description="Disordered" evidence="7">
    <location>
        <begin position="3687"/>
        <end position="3712"/>
    </location>
</feature>
<protein>
    <recommendedName>
        <fullName evidence="8">Pericentrin/AKAP-450 centrosomal targeting domain-containing protein</fullName>
    </recommendedName>
</protein>
<dbReference type="GO" id="GO:0007165">
    <property type="term" value="P:signal transduction"/>
    <property type="evidence" value="ECO:0007669"/>
    <property type="project" value="InterPro"/>
</dbReference>
<feature type="compositionally biased region" description="Basic and acidic residues" evidence="7">
    <location>
        <begin position="1801"/>
        <end position="1813"/>
    </location>
</feature>
<feature type="coiled-coil region" evidence="6">
    <location>
        <begin position="1258"/>
        <end position="1292"/>
    </location>
</feature>
<feature type="compositionally biased region" description="Basic and acidic residues" evidence="7">
    <location>
        <begin position="4068"/>
        <end position="4085"/>
    </location>
</feature>
<evidence type="ECO:0000256" key="1">
    <source>
        <dbReference type="ARBA" id="ARBA00004300"/>
    </source>
</evidence>
<feature type="compositionally biased region" description="Basic and acidic residues" evidence="7">
    <location>
        <begin position="3500"/>
        <end position="3523"/>
    </location>
</feature>
<evidence type="ECO:0000259" key="8">
    <source>
        <dbReference type="Pfam" id="PF10495"/>
    </source>
</evidence>
<feature type="compositionally biased region" description="Acidic residues" evidence="7">
    <location>
        <begin position="1661"/>
        <end position="1673"/>
    </location>
</feature>
<feature type="compositionally biased region" description="Basic and acidic residues" evidence="7">
    <location>
        <begin position="1159"/>
        <end position="1170"/>
    </location>
</feature>
<dbReference type="PANTHER" id="PTHR44981:SF1">
    <property type="entry name" value="A-KINASE ANCHOR PROTEIN 9"/>
    <property type="match status" value="1"/>
</dbReference>
<keyword evidence="5" id="KW-0206">Cytoskeleton</keyword>
<feature type="compositionally biased region" description="Basic and acidic residues" evidence="7">
    <location>
        <begin position="1"/>
        <end position="31"/>
    </location>
</feature>
<dbReference type="Pfam" id="PF10495">
    <property type="entry name" value="PACT_coil_coil"/>
    <property type="match status" value="1"/>
</dbReference>
<feature type="region of interest" description="Disordered" evidence="7">
    <location>
        <begin position="3001"/>
        <end position="3032"/>
    </location>
</feature>
<feature type="compositionally biased region" description="Polar residues" evidence="7">
    <location>
        <begin position="3368"/>
        <end position="3383"/>
    </location>
</feature>
<dbReference type="GO" id="GO:0005737">
    <property type="term" value="C:cytoplasm"/>
    <property type="evidence" value="ECO:0007669"/>
    <property type="project" value="UniProtKB-ARBA"/>
</dbReference>
<evidence type="ECO:0000313" key="10">
    <source>
        <dbReference type="Proteomes" id="UP000018468"/>
    </source>
</evidence>
<feature type="coiled-coil region" evidence="6">
    <location>
        <begin position="2445"/>
        <end position="2536"/>
    </location>
</feature>
<feature type="coiled-coil region" evidence="6">
    <location>
        <begin position="2572"/>
        <end position="2649"/>
    </location>
</feature>
<dbReference type="PANTHER" id="PTHR44981">
    <property type="entry name" value="PERICENTRIN-LIKE PROTEIN, ISOFORM F"/>
    <property type="match status" value="1"/>
</dbReference>
<feature type="coiled-coil region" evidence="6">
    <location>
        <begin position="1378"/>
        <end position="1476"/>
    </location>
</feature>
<feature type="compositionally biased region" description="Basic and acidic residues" evidence="7">
    <location>
        <begin position="2272"/>
        <end position="2281"/>
    </location>
</feature>
<evidence type="ECO:0000256" key="5">
    <source>
        <dbReference type="ARBA" id="ARBA00023212"/>
    </source>
</evidence>
<feature type="region of interest" description="Disordered" evidence="7">
    <location>
        <begin position="1646"/>
        <end position="1687"/>
    </location>
</feature>
<dbReference type="OMA" id="HYVAIQL"/>
<dbReference type="eggNOG" id="ENOG502QV16">
    <property type="taxonomic scope" value="Eukaryota"/>
</dbReference>
<dbReference type="InParanoid" id="W5MX58"/>
<feature type="coiled-coil region" evidence="6">
    <location>
        <begin position="3101"/>
        <end position="3128"/>
    </location>
</feature>
<dbReference type="STRING" id="7918.ENSLOCP00000012967"/>
<feature type="region of interest" description="Disordered" evidence="7">
    <location>
        <begin position="1150"/>
        <end position="1170"/>
    </location>
</feature>
<feature type="coiled-coil region" evidence="6">
    <location>
        <begin position="2838"/>
        <end position="2893"/>
    </location>
</feature>
<dbReference type="OrthoDB" id="2020852at2759"/>
<dbReference type="HOGENOM" id="CLU_000187_0_0_1"/>
<dbReference type="GO" id="GO:0060090">
    <property type="term" value="F:molecular adaptor activity"/>
    <property type="evidence" value="ECO:0007669"/>
    <property type="project" value="InterPro"/>
</dbReference>